<dbReference type="Pfam" id="PF13193">
    <property type="entry name" value="AMP-binding_C"/>
    <property type="match status" value="1"/>
</dbReference>
<dbReference type="Pfam" id="PF00550">
    <property type="entry name" value="PP-binding"/>
    <property type="match status" value="1"/>
</dbReference>
<reference evidence="6 7" key="1">
    <citation type="submission" date="2016-10" db="EMBL/GenBank/DDBJ databases">
        <authorList>
            <person name="de Groot N.N."/>
        </authorList>
    </citation>
    <scope>NUCLEOTIDE SEQUENCE [LARGE SCALE GENOMIC DNA]</scope>
    <source>
        <strain evidence="6 7">743A</strain>
    </source>
</reference>
<dbReference type="PROSITE" id="PS00455">
    <property type="entry name" value="AMP_BINDING"/>
    <property type="match status" value="1"/>
</dbReference>
<dbReference type="SUPFAM" id="SSF47336">
    <property type="entry name" value="ACP-like"/>
    <property type="match status" value="2"/>
</dbReference>
<dbReference type="InterPro" id="IPR010071">
    <property type="entry name" value="AA_adenyl_dom"/>
</dbReference>
<dbReference type="RefSeq" id="WP_092559875.1">
    <property type="nucleotide sequence ID" value="NZ_FOYZ01000004.1"/>
</dbReference>
<dbReference type="InterPro" id="IPR020845">
    <property type="entry name" value="AMP-binding_CS"/>
</dbReference>
<dbReference type="SUPFAM" id="SSF56801">
    <property type="entry name" value="Acetyl-CoA synthetase-like"/>
    <property type="match status" value="2"/>
</dbReference>
<dbReference type="PANTHER" id="PTHR45527:SF1">
    <property type="entry name" value="FATTY ACID SYNTHASE"/>
    <property type="match status" value="1"/>
</dbReference>
<dbReference type="InterPro" id="IPR009081">
    <property type="entry name" value="PP-bd_ACP"/>
</dbReference>
<dbReference type="Pfam" id="PF00501">
    <property type="entry name" value="AMP-binding"/>
    <property type="match status" value="2"/>
</dbReference>
<keyword evidence="4" id="KW-0175">Coiled coil</keyword>
<dbReference type="GO" id="GO:0044550">
    <property type="term" value="P:secondary metabolite biosynthetic process"/>
    <property type="evidence" value="ECO:0007669"/>
    <property type="project" value="TreeGrafter"/>
</dbReference>
<dbReference type="FunFam" id="3.40.50.980:FF:000001">
    <property type="entry name" value="Non-ribosomal peptide synthetase"/>
    <property type="match status" value="1"/>
</dbReference>
<dbReference type="InterPro" id="IPR045851">
    <property type="entry name" value="AMP-bd_C_sf"/>
</dbReference>
<protein>
    <submittedName>
        <fullName evidence="6">Amino acid adenylation domain-containing protein</fullName>
    </submittedName>
</protein>
<evidence type="ECO:0000313" key="7">
    <source>
        <dbReference type="Proteomes" id="UP000199659"/>
    </source>
</evidence>
<evidence type="ECO:0000256" key="2">
    <source>
        <dbReference type="ARBA" id="ARBA00022450"/>
    </source>
</evidence>
<accession>A0A1I6IZS6</accession>
<dbReference type="Gene3D" id="3.30.300.30">
    <property type="match status" value="2"/>
</dbReference>
<dbReference type="Gene3D" id="1.10.1200.10">
    <property type="entry name" value="ACP-like"/>
    <property type="match status" value="2"/>
</dbReference>
<dbReference type="InterPro" id="IPR023213">
    <property type="entry name" value="CAT-like_dom_sf"/>
</dbReference>
<name>A0A1I6IZS6_9FIRM</name>
<dbReference type="PANTHER" id="PTHR45527">
    <property type="entry name" value="NONRIBOSOMAL PEPTIDE SYNTHETASE"/>
    <property type="match status" value="1"/>
</dbReference>
<dbReference type="Gene3D" id="3.40.50.980">
    <property type="match status" value="2"/>
</dbReference>
<feature type="coiled-coil region" evidence="4">
    <location>
        <begin position="25"/>
        <end position="52"/>
    </location>
</feature>
<dbReference type="Gene3D" id="3.30.559.30">
    <property type="entry name" value="Nonribosomal peptide synthetase, condensation domain"/>
    <property type="match status" value="2"/>
</dbReference>
<dbReference type="Gene3D" id="3.40.50.12780">
    <property type="entry name" value="N-terminal domain of ligase-like"/>
    <property type="match status" value="1"/>
</dbReference>
<evidence type="ECO:0000313" key="6">
    <source>
        <dbReference type="EMBL" id="SFR72173.1"/>
    </source>
</evidence>
<dbReference type="FunFam" id="2.30.38.10:FF:000001">
    <property type="entry name" value="Non-ribosomal peptide synthetase PvdI"/>
    <property type="match status" value="1"/>
</dbReference>
<dbReference type="InterPro" id="IPR001242">
    <property type="entry name" value="Condensation_dom"/>
</dbReference>
<dbReference type="NCBIfam" id="TIGR01733">
    <property type="entry name" value="AA-adenyl-dom"/>
    <property type="match status" value="1"/>
</dbReference>
<feature type="domain" description="Carrier" evidence="5">
    <location>
        <begin position="1617"/>
        <end position="1692"/>
    </location>
</feature>
<feature type="domain" description="Carrier" evidence="5">
    <location>
        <begin position="582"/>
        <end position="657"/>
    </location>
</feature>
<dbReference type="EMBL" id="FOYZ01000004">
    <property type="protein sequence ID" value="SFR72173.1"/>
    <property type="molecule type" value="Genomic_DNA"/>
</dbReference>
<dbReference type="InterPro" id="IPR000873">
    <property type="entry name" value="AMP-dep_synth/lig_dom"/>
</dbReference>
<dbReference type="FunFam" id="3.30.300.30:FF:000010">
    <property type="entry name" value="Enterobactin synthetase component F"/>
    <property type="match status" value="1"/>
</dbReference>
<dbReference type="STRING" id="37658.SAMN05661086_01292"/>
<dbReference type="Proteomes" id="UP000199659">
    <property type="component" value="Unassembled WGS sequence"/>
</dbReference>
<dbReference type="GO" id="GO:0008610">
    <property type="term" value="P:lipid biosynthetic process"/>
    <property type="evidence" value="ECO:0007669"/>
    <property type="project" value="UniProtKB-ARBA"/>
</dbReference>
<dbReference type="InterPro" id="IPR025110">
    <property type="entry name" value="AMP-bd_C"/>
</dbReference>
<dbReference type="SMART" id="SM00823">
    <property type="entry name" value="PKS_PP"/>
    <property type="match status" value="1"/>
</dbReference>
<proteinExistence type="predicted"/>
<dbReference type="CDD" id="cd19531">
    <property type="entry name" value="LCL_NRPS-like"/>
    <property type="match status" value="2"/>
</dbReference>
<dbReference type="OrthoDB" id="9778383at2"/>
<dbReference type="GO" id="GO:0005829">
    <property type="term" value="C:cytosol"/>
    <property type="evidence" value="ECO:0007669"/>
    <property type="project" value="TreeGrafter"/>
</dbReference>
<dbReference type="SUPFAM" id="SSF52777">
    <property type="entry name" value="CoA-dependent acyltransferases"/>
    <property type="match status" value="4"/>
</dbReference>
<sequence length="2153" mass="247504">MKTSNLIALFINKAAEDKGIITYINGELEEKRASIKELYKEAKELLHELQLKGIKPGDELVFQLADNESMVRAFWASILGGIIPIPLPVGVGEEQQSKVTNILKTLTHPHILTTQMVLTGLQGTLQENLQDKRFQSINDIIILMDDIVLNNESCEIYQAEAQDVAMIQFSSGSTGMPKGVVLTHEMIISGVLAMESRADRNPDDVMLTWLPLSHTMGLIATHIYPIYFNVPLYVMPTELFLKNPMLWMKKTSEYKATMLFAPNFALNYFVSLFKEQYAQDWDLSSVKFIINGGEPVAKETCDIFLKMLEKYGMKSCVMTPSYGMSESASIITVSDIKRGFTYVNLDRDSVIIGQHVEEIDLNNIENSSKKVTFVSVGTQVTNCMVKIYNDEGFELGEDIIGNIWVRGVNIFNEYYKQPEETKNAYSAEGWFKTGDVGFVRDGELFITGRAKDIIFVNGKNYYPHDIEDVAEKSGLIHPGTVAACGVYNREIGTDDIIIFIQTKQNIEAFTIMAEGMKKYLSRQMGLEIANVVPMDMFPRTASGKIQKYKLVRMYEDNNFESVLGEMKNHICSDSVQATCFNESITPMEQQLIEMCKEIVTSTTINIKEGLLENGFNSLKTSILCARIYKENNVNISLDDALRAKTLKDIALMIENNTKCSYHEIKKIAQQDSYTLSSSQKRIYMLSQLESNNTNYNLPYAMLVQGKIDKNRLEKAFQSMIDRHEILRTTFEMKNGELVQVVHPFMNFTLNLVSADEKDVSYLLSDLVLPFVLSQGPLIRAVLIDLNEDKKILFIDMHHIISDGTSMGIFRSELLKLYYQEKLLPLELQYKEYAVWQNERLKSEEMKLQESYWLKQFSEEPEALNLPTDFPRPSLQSVEGSRASFVIENHLSKKIHQLVIDKKSTLYMVLLAAYNVLLFKYTNQSEIIVGTPIAGRTNTEIQNVMGMFVNTLAMKNAPSQNKTFSEFLQEVKENAFKAYENQEYQFDMLVEKLNIARELSKNPLFDTMFIVQDVNNELITTKDFTIIPYSLDRKTSLFDITIEVTDRVSEIHVEIEYCTQLFQLATIERLFTHYINILNSITENPYLLLADVAMVNEDEIRTINQFNHTEYKIDFNETINSLFQKQAIKAPKNKAVLYNNRTVTYEELDKKSNSLARYLRKLGIEKESRVGIIGERSPEIIIGVLGIIKAGASFVPLNYTYPQENLNYMLKDCNAQFILKYHFEKNFLIKEIDLECKDIFEEDDSPVENITDGSNLLYTIYTSGTTGKPKGAMIEHKNIVNLIQFEFNNTNINFGGKSLQFTTMSFDVCYQEIFSTLLKGGELYIIDEDSKKDVKILFDFINDNKIETVFLPTAFLKLIMSDKKYCSEIPLCIKHIVTAGEQLIISKEFISSLENRDIYLHNHYGPSETHVVTTKTLHKEDIQLIPSIGNPIVNTKIYILDEKMKHKGIGIPGELYIAGDSVGRGYINNRELTKERFIDDPFCPGSRMYKTGDLARWLPNGEIYFMGRLDHQVKIRGFRVEVGGIETQLVKHSSIKDACVIVKKNEQGLSYLCAYIVCTYQVEETEIREYLAQELPDYMIPSYFVQLDKIPLNSHGKVDRKLLPEPEVKSNNSAEYCGPKNDLEQKVGEIWCNVLGGEQINVNGNFFEQNGNSLSAVTLASKLNQELGVEIPLKEIFRHPTIREISCYISKAEKNSHNVIETLSKTMFYPVSSAQKRILILSKIEDLGIRYNMPVVLSLAGELNVSELEHAFNQLIQRHEILRTTFRFISDEPVQKVHDFLQLKIDSIEAKETEIKKYLEDFIQPFNLAELPLMRIKLLKHSEQKYTMLLDFHHIIIDGYSMSILINELMQLYQGIRLPELRIQYSEFSFWHNNLLKSDMAKSQEKYWLKKLENFKYTELPVDNVYTNSEILAGNKIQYLDTELAKNIQKYCIKKKITNFVFYISILNIVISKEIGQKDLSIGIPIENRKNQDLEKLIGLFLNVIIIRSNMDTCSTFEEYIMLMKDIVFEALDNQDYPYDELYSKIKQNKEFAQTNLFSLFFNYLPFDSYGELTFDKIKVIPNSDYEILPKYDLTFYVNEMQDGLRMNLVYKANLYNSHRIERILVNYVGVCSQVINNEQIKIDDICFIDTIAQQFDENAVCMEAEFDNDDFML</sequence>
<keyword evidence="3" id="KW-0597">Phosphoprotein</keyword>
<keyword evidence="7" id="KW-1185">Reference proteome</keyword>
<dbReference type="InterPro" id="IPR020806">
    <property type="entry name" value="PKS_PP-bd"/>
</dbReference>
<dbReference type="GO" id="GO:0031177">
    <property type="term" value="F:phosphopantetheine binding"/>
    <property type="evidence" value="ECO:0007669"/>
    <property type="project" value="InterPro"/>
</dbReference>
<evidence type="ECO:0000256" key="1">
    <source>
        <dbReference type="ARBA" id="ARBA00001957"/>
    </source>
</evidence>
<dbReference type="GO" id="GO:0003824">
    <property type="term" value="F:catalytic activity"/>
    <property type="evidence" value="ECO:0007669"/>
    <property type="project" value="InterPro"/>
</dbReference>
<dbReference type="Gene3D" id="3.30.559.10">
    <property type="entry name" value="Chloramphenicol acetyltransferase-like domain"/>
    <property type="match status" value="2"/>
</dbReference>
<gene>
    <name evidence="6" type="ORF">SAMN05661086_01292</name>
</gene>
<dbReference type="Gene3D" id="2.30.38.10">
    <property type="entry name" value="Luciferase, Domain 3"/>
    <property type="match status" value="1"/>
</dbReference>
<evidence type="ECO:0000256" key="4">
    <source>
        <dbReference type="SAM" id="Coils"/>
    </source>
</evidence>
<evidence type="ECO:0000259" key="5">
    <source>
        <dbReference type="PROSITE" id="PS50075"/>
    </source>
</evidence>
<dbReference type="InterPro" id="IPR036736">
    <property type="entry name" value="ACP-like_sf"/>
</dbReference>
<organism evidence="6 7">
    <name type="scientific">Anaeromicropila populeti</name>
    <dbReference type="NCBI Taxonomy" id="37658"/>
    <lineage>
        <taxon>Bacteria</taxon>
        <taxon>Bacillati</taxon>
        <taxon>Bacillota</taxon>
        <taxon>Clostridia</taxon>
        <taxon>Lachnospirales</taxon>
        <taxon>Lachnospiraceae</taxon>
        <taxon>Anaeromicropila</taxon>
    </lineage>
</organism>
<dbReference type="InterPro" id="IPR042099">
    <property type="entry name" value="ANL_N_sf"/>
</dbReference>
<keyword evidence="2" id="KW-0596">Phosphopantetheine</keyword>
<dbReference type="Pfam" id="PF00668">
    <property type="entry name" value="Condensation"/>
    <property type="match status" value="2"/>
</dbReference>
<dbReference type="GO" id="GO:0043041">
    <property type="term" value="P:amino acid activation for nonribosomal peptide biosynthetic process"/>
    <property type="evidence" value="ECO:0007669"/>
    <property type="project" value="TreeGrafter"/>
</dbReference>
<dbReference type="PROSITE" id="PS50075">
    <property type="entry name" value="CARRIER"/>
    <property type="match status" value="2"/>
</dbReference>
<evidence type="ECO:0000256" key="3">
    <source>
        <dbReference type="ARBA" id="ARBA00022553"/>
    </source>
</evidence>
<comment type="cofactor">
    <cofactor evidence="1">
        <name>pantetheine 4'-phosphate</name>
        <dbReference type="ChEBI" id="CHEBI:47942"/>
    </cofactor>
</comment>